<dbReference type="Proteomes" id="UP000246740">
    <property type="component" value="Unassembled WGS sequence"/>
</dbReference>
<dbReference type="InParanoid" id="A0A317XF63"/>
<gene>
    <name evidence="1" type="ORF">BCV70DRAFT_82177</name>
</gene>
<organism evidence="1 2">
    <name type="scientific">Testicularia cyperi</name>
    <dbReference type="NCBI Taxonomy" id="1882483"/>
    <lineage>
        <taxon>Eukaryota</taxon>
        <taxon>Fungi</taxon>
        <taxon>Dikarya</taxon>
        <taxon>Basidiomycota</taxon>
        <taxon>Ustilaginomycotina</taxon>
        <taxon>Ustilaginomycetes</taxon>
        <taxon>Ustilaginales</taxon>
        <taxon>Anthracoideaceae</taxon>
        <taxon>Testicularia</taxon>
    </lineage>
</organism>
<dbReference type="EMBL" id="KZ819222">
    <property type="protein sequence ID" value="PWY97074.1"/>
    <property type="molecule type" value="Genomic_DNA"/>
</dbReference>
<accession>A0A317XF63</accession>
<protein>
    <submittedName>
        <fullName evidence="1">Uncharacterized protein</fullName>
    </submittedName>
</protein>
<proteinExistence type="predicted"/>
<name>A0A317XF63_9BASI</name>
<evidence type="ECO:0000313" key="1">
    <source>
        <dbReference type="EMBL" id="PWY97074.1"/>
    </source>
</evidence>
<dbReference type="AlphaFoldDB" id="A0A317XF63"/>
<evidence type="ECO:0000313" key="2">
    <source>
        <dbReference type="Proteomes" id="UP000246740"/>
    </source>
</evidence>
<reference evidence="1 2" key="1">
    <citation type="journal article" date="2018" name="Mol. Biol. Evol.">
        <title>Broad Genomic Sampling Reveals a Smut Pathogenic Ancestry of the Fungal Clade Ustilaginomycotina.</title>
        <authorList>
            <person name="Kijpornyongpan T."/>
            <person name="Mondo S.J."/>
            <person name="Barry K."/>
            <person name="Sandor L."/>
            <person name="Lee J."/>
            <person name="Lipzen A."/>
            <person name="Pangilinan J."/>
            <person name="LaButti K."/>
            <person name="Hainaut M."/>
            <person name="Henrissat B."/>
            <person name="Grigoriev I.V."/>
            <person name="Spatafora J.W."/>
            <person name="Aime M.C."/>
        </authorList>
    </citation>
    <scope>NUCLEOTIDE SEQUENCE [LARGE SCALE GENOMIC DNA]</scope>
    <source>
        <strain evidence="1 2">MCA 3645</strain>
    </source>
</reference>
<sequence>MTISRPFSWEILQPPARQLLDLDLVLPPDCLTLWYRTAVQCSTVQQPVRVRPTANQASACSCSCSSAATSDDRFFCYEIQDRRSGHTTAHRTTAASVCCVVCLSFDVAALLACSRWPSLVLIALMCSQGARPCPHRPHIASKPSDINGLDPACPCLSCVDVVDSSQMKQQLPSRSFLFLCGRSEKTFLLPDSVPASFLSVLRPSLTAKRGGGMQPPFEVPLRLLPW</sequence>
<keyword evidence="2" id="KW-1185">Reference proteome</keyword>